<dbReference type="InterPro" id="IPR023058">
    <property type="entry name" value="PPIase_PpiC_CS"/>
</dbReference>
<dbReference type="EC" id="5.2.1.8" evidence="3"/>
<reference evidence="11" key="1">
    <citation type="submission" date="2020-07" db="EMBL/GenBank/DDBJ databases">
        <title>Huge and variable diversity of episymbiotic CPR bacteria and DPANN archaea in groundwater ecosystems.</title>
        <authorList>
            <person name="He C.Y."/>
            <person name="Keren R."/>
            <person name="Whittaker M."/>
            <person name="Farag I.F."/>
            <person name="Doudna J."/>
            <person name="Cate J.H.D."/>
            <person name="Banfield J.F."/>
        </authorList>
    </citation>
    <scope>NUCLEOTIDE SEQUENCE</scope>
    <source>
        <strain evidence="11">NC_groundwater_1586_Pr3_B-0.1um_66_15</strain>
    </source>
</reference>
<dbReference type="PROSITE" id="PS50198">
    <property type="entry name" value="PPIC_PPIASE_2"/>
    <property type="match status" value="1"/>
</dbReference>
<dbReference type="PANTHER" id="PTHR47245">
    <property type="entry name" value="PEPTIDYLPROLYL ISOMERASE"/>
    <property type="match status" value="1"/>
</dbReference>
<dbReference type="AlphaFoldDB" id="A0A933NY62"/>
<dbReference type="InterPro" id="IPR046357">
    <property type="entry name" value="PPIase_dom_sf"/>
</dbReference>
<accession>A0A933NY62</accession>
<evidence type="ECO:0000256" key="7">
    <source>
        <dbReference type="ARBA" id="ARBA00031484"/>
    </source>
</evidence>
<evidence type="ECO:0000256" key="2">
    <source>
        <dbReference type="ARBA" id="ARBA00007656"/>
    </source>
</evidence>
<keyword evidence="5 8" id="KW-0697">Rotamase</keyword>
<name>A0A933NY62_9HYPH</name>
<evidence type="ECO:0000256" key="4">
    <source>
        <dbReference type="ARBA" id="ARBA00018370"/>
    </source>
</evidence>
<dbReference type="Gene3D" id="3.10.50.40">
    <property type="match status" value="1"/>
</dbReference>
<protein>
    <recommendedName>
        <fullName evidence="4">Parvulin-like PPIase</fullName>
        <ecNumber evidence="3">5.2.1.8</ecNumber>
    </recommendedName>
    <alternativeName>
        <fullName evidence="6">Peptidyl-prolyl cis-trans isomerase plp</fullName>
    </alternativeName>
    <alternativeName>
        <fullName evidence="7">Rotamase plp</fullName>
    </alternativeName>
</protein>
<dbReference type="PROSITE" id="PS01096">
    <property type="entry name" value="PPIC_PPIASE_1"/>
    <property type="match status" value="1"/>
</dbReference>
<dbReference type="PANTHER" id="PTHR47245:SF2">
    <property type="entry name" value="PEPTIDYL-PROLYL CIS-TRANS ISOMERASE HP_0175-RELATED"/>
    <property type="match status" value="1"/>
</dbReference>
<proteinExistence type="inferred from homology"/>
<comment type="caution">
    <text evidence="11">The sequence shown here is derived from an EMBL/GenBank/DDBJ whole genome shotgun (WGS) entry which is preliminary data.</text>
</comment>
<dbReference type="InterPro" id="IPR027304">
    <property type="entry name" value="Trigger_fact/SurA_dom_sf"/>
</dbReference>
<evidence type="ECO:0000256" key="1">
    <source>
        <dbReference type="ARBA" id="ARBA00000971"/>
    </source>
</evidence>
<dbReference type="EMBL" id="JACRAF010000025">
    <property type="protein sequence ID" value="MBI4921935.1"/>
    <property type="molecule type" value="Genomic_DNA"/>
</dbReference>
<evidence type="ECO:0000256" key="5">
    <source>
        <dbReference type="ARBA" id="ARBA00023110"/>
    </source>
</evidence>
<sequence>MTAPLIEFGSPAAGTAGSAVPPKRVKVPPPPPRADRSPVSVNGMTISLEAISTEAQQHPASSPGEAMRQAAKALVIRELLLAEARACGISAESARDDRGRREADEDALIRALLEQEISTPVADDAACRRYYDGHRSRFTTGNIYEARHILLAAPVEEKAARSRARDTAQQVIDALKANPSRFAELAREHSACPSREQGGNLGQLTAGSTVPEFETMLGQLVEGQLCPVPVPTRFGFHVIQLDRVIAGKQLPFEVVRDRIAVYLEASSWSRAVSQFIGILAERAEVLGVELAPANGAANATPSLRP</sequence>
<dbReference type="SUPFAM" id="SSF109998">
    <property type="entry name" value="Triger factor/SurA peptide-binding domain-like"/>
    <property type="match status" value="1"/>
</dbReference>
<dbReference type="SUPFAM" id="SSF54534">
    <property type="entry name" value="FKBP-like"/>
    <property type="match status" value="1"/>
</dbReference>
<evidence type="ECO:0000256" key="9">
    <source>
        <dbReference type="SAM" id="MobiDB-lite"/>
    </source>
</evidence>
<comment type="catalytic activity">
    <reaction evidence="1">
        <text>[protein]-peptidylproline (omega=180) = [protein]-peptidylproline (omega=0)</text>
        <dbReference type="Rhea" id="RHEA:16237"/>
        <dbReference type="Rhea" id="RHEA-COMP:10747"/>
        <dbReference type="Rhea" id="RHEA-COMP:10748"/>
        <dbReference type="ChEBI" id="CHEBI:83833"/>
        <dbReference type="ChEBI" id="CHEBI:83834"/>
        <dbReference type="EC" id="5.2.1.8"/>
    </reaction>
</comment>
<gene>
    <name evidence="11" type="ORF">HY834_09320</name>
</gene>
<organism evidence="11 12">
    <name type="scientific">Devosia nanyangense</name>
    <dbReference type="NCBI Taxonomy" id="1228055"/>
    <lineage>
        <taxon>Bacteria</taxon>
        <taxon>Pseudomonadati</taxon>
        <taxon>Pseudomonadota</taxon>
        <taxon>Alphaproteobacteria</taxon>
        <taxon>Hyphomicrobiales</taxon>
        <taxon>Devosiaceae</taxon>
        <taxon>Devosia</taxon>
    </lineage>
</organism>
<dbReference type="Pfam" id="PF00639">
    <property type="entry name" value="Rotamase"/>
    <property type="match status" value="1"/>
</dbReference>
<evidence type="ECO:0000256" key="8">
    <source>
        <dbReference type="PROSITE-ProRule" id="PRU00278"/>
    </source>
</evidence>
<feature type="region of interest" description="Disordered" evidence="9">
    <location>
        <begin position="1"/>
        <end position="40"/>
    </location>
</feature>
<dbReference type="InterPro" id="IPR050245">
    <property type="entry name" value="PrsA_foldase"/>
</dbReference>
<evidence type="ECO:0000313" key="12">
    <source>
        <dbReference type="Proteomes" id="UP000782610"/>
    </source>
</evidence>
<evidence type="ECO:0000256" key="6">
    <source>
        <dbReference type="ARBA" id="ARBA00030642"/>
    </source>
</evidence>
<evidence type="ECO:0000259" key="10">
    <source>
        <dbReference type="PROSITE" id="PS50198"/>
    </source>
</evidence>
<comment type="similarity">
    <text evidence="2">Belongs to the PpiC/parvulin rotamase family.</text>
</comment>
<evidence type="ECO:0000256" key="3">
    <source>
        <dbReference type="ARBA" id="ARBA00013194"/>
    </source>
</evidence>
<keyword evidence="8 11" id="KW-0413">Isomerase</keyword>
<dbReference type="Proteomes" id="UP000782610">
    <property type="component" value="Unassembled WGS sequence"/>
</dbReference>
<feature type="domain" description="PpiC" evidence="10">
    <location>
        <begin position="141"/>
        <end position="243"/>
    </location>
</feature>
<evidence type="ECO:0000313" key="11">
    <source>
        <dbReference type="EMBL" id="MBI4921935.1"/>
    </source>
</evidence>
<dbReference type="InterPro" id="IPR000297">
    <property type="entry name" value="PPIase_PpiC"/>
</dbReference>
<dbReference type="GO" id="GO:0003755">
    <property type="term" value="F:peptidyl-prolyl cis-trans isomerase activity"/>
    <property type="evidence" value="ECO:0007669"/>
    <property type="project" value="UniProtKB-KW"/>
</dbReference>